<name>A0A024GVD0_9STRA</name>
<dbReference type="EMBL" id="CAIX01000451">
    <property type="protein sequence ID" value="CCI50329.1"/>
    <property type="molecule type" value="Genomic_DNA"/>
</dbReference>
<protein>
    <submittedName>
        <fullName evidence="2">Uncharacterized protein</fullName>
    </submittedName>
</protein>
<feature type="compositionally biased region" description="Polar residues" evidence="1">
    <location>
        <begin position="87"/>
        <end position="104"/>
    </location>
</feature>
<reference evidence="2 3" key="1">
    <citation type="submission" date="2012-05" db="EMBL/GenBank/DDBJ databases">
        <title>Recombination and specialization in a pathogen metapopulation.</title>
        <authorList>
            <person name="Gardiner A."/>
            <person name="Kemen E."/>
            <person name="Schultz-Larsen T."/>
            <person name="MacLean D."/>
            <person name="Van Oosterhout C."/>
            <person name="Jones J.D.G."/>
        </authorList>
    </citation>
    <scope>NUCLEOTIDE SEQUENCE [LARGE SCALE GENOMIC DNA]</scope>
    <source>
        <strain evidence="2 3">Ac Nc2</strain>
    </source>
</reference>
<comment type="caution">
    <text evidence="2">The sequence shown here is derived from an EMBL/GenBank/DDBJ whole genome shotgun (WGS) entry which is preliminary data.</text>
</comment>
<sequence>MSMPPANEISIVTKPSLLNDTMECDEDYLLPNGESLKMHIKGNADFVIFHGIYYLMENSKKEAYTSERHQKASSSPVYEPDEKLESSESQPAEESKQAQESQPASWKIVRSNNKRSRSLTASKACSHYRCGIYQDRCCDQSRVRKRYHIVPINVLVPKDVATSKEAAHFFTKKHTKIVKDSRPTRVGEVVVNLLTEDLLTAQIPTKPDRLLQAEIHVFKAEKHLGFTSNGDSLLQFAFNHPIALHGVLNKGVRFE</sequence>
<gene>
    <name evidence="2" type="ORF">BN9_119960</name>
</gene>
<feature type="region of interest" description="Disordered" evidence="1">
    <location>
        <begin position="65"/>
        <end position="112"/>
    </location>
</feature>
<organism evidence="2 3">
    <name type="scientific">Albugo candida</name>
    <dbReference type="NCBI Taxonomy" id="65357"/>
    <lineage>
        <taxon>Eukaryota</taxon>
        <taxon>Sar</taxon>
        <taxon>Stramenopiles</taxon>
        <taxon>Oomycota</taxon>
        <taxon>Peronosporomycetes</taxon>
        <taxon>Albuginales</taxon>
        <taxon>Albuginaceae</taxon>
        <taxon>Albugo</taxon>
    </lineage>
</organism>
<proteinExistence type="predicted"/>
<dbReference type="InParanoid" id="A0A024GVD0"/>
<evidence type="ECO:0000313" key="3">
    <source>
        <dbReference type="Proteomes" id="UP000053237"/>
    </source>
</evidence>
<dbReference type="Proteomes" id="UP000053237">
    <property type="component" value="Unassembled WGS sequence"/>
</dbReference>
<accession>A0A024GVD0</accession>
<evidence type="ECO:0000313" key="2">
    <source>
        <dbReference type="EMBL" id="CCI50329.1"/>
    </source>
</evidence>
<keyword evidence="3" id="KW-1185">Reference proteome</keyword>
<evidence type="ECO:0000256" key="1">
    <source>
        <dbReference type="SAM" id="MobiDB-lite"/>
    </source>
</evidence>
<dbReference type="AlphaFoldDB" id="A0A024GVD0"/>